<dbReference type="Pfam" id="PF00078">
    <property type="entry name" value="RVT_1"/>
    <property type="match status" value="1"/>
</dbReference>
<dbReference type="PANTHER" id="PTHR33116">
    <property type="entry name" value="REVERSE TRANSCRIPTASE ZINC-BINDING DOMAIN-CONTAINING PROTEIN-RELATED-RELATED"/>
    <property type="match status" value="1"/>
</dbReference>
<evidence type="ECO:0000313" key="2">
    <source>
        <dbReference type="EMBL" id="PNX79577.1"/>
    </source>
</evidence>
<accession>A0A2K3LM24</accession>
<protein>
    <submittedName>
        <fullName evidence="2">Ribonuclease H</fullName>
    </submittedName>
</protein>
<proteinExistence type="predicted"/>
<dbReference type="PANTHER" id="PTHR33116:SF78">
    <property type="entry name" value="OS12G0587133 PROTEIN"/>
    <property type="match status" value="1"/>
</dbReference>
<evidence type="ECO:0000313" key="3">
    <source>
        <dbReference type="Proteomes" id="UP000236291"/>
    </source>
</evidence>
<organism evidence="2 3">
    <name type="scientific">Trifolium pratense</name>
    <name type="common">Red clover</name>
    <dbReference type="NCBI Taxonomy" id="57577"/>
    <lineage>
        <taxon>Eukaryota</taxon>
        <taxon>Viridiplantae</taxon>
        <taxon>Streptophyta</taxon>
        <taxon>Embryophyta</taxon>
        <taxon>Tracheophyta</taxon>
        <taxon>Spermatophyta</taxon>
        <taxon>Magnoliopsida</taxon>
        <taxon>eudicotyledons</taxon>
        <taxon>Gunneridae</taxon>
        <taxon>Pentapetalae</taxon>
        <taxon>rosids</taxon>
        <taxon>fabids</taxon>
        <taxon>Fabales</taxon>
        <taxon>Fabaceae</taxon>
        <taxon>Papilionoideae</taxon>
        <taxon>50 kb inversion clade</taxon>
        <taxon>NPAAA clade</taxon>
        <taxon>Hologalegina</taxon>
        <taxon>IRL clade</taxon>
        <taxon>Trifolieae</taxon>
        <taxon>Trifolium</taxon>
    </lineage>
</organism>
<reference evidence="2 3" key="1">
    <citation type="journal article" date="2014" name="Am. J. Bot.">
        <title>Genome assembly and annotation for red clover (Trifolium pratense; Fabaceae).</title>
        <authorList>
            <person name="Istvanek J."/>
            <person name="Jaros M."/>
            <person name="Krenek A."/>
            <person name="Repkova J."/>
        </authorList>
    </citation>
    <scope>NUCLEOTIDE SEQUENCE [LARGE SCALE GENOMIC DNA]</scope>
    <source>
        <strain evidence="3">cv. Tatra</strain>
        <tissue evidence="2">Young leaves</tissue>
    </source>
</reference>
<dbReference type="CDD" id="cd01650">
    <property type="entry name" value="RT_nLTR_like"/>
    <property type="match status" value="1"/>
</dbReference>
<gene>
    <name evidence="2" type="ORF">L195_g035563</name>
</gene>
<dbReference type="STRING" id="57577.A0A2K3LM24"/>
<dbReference type="EMBL" id="ASHM01036241">
    <property type="protein sequence ID" value="PNX79577.1"/>
    <property type="molecule type" value="Genomic_DNA"/>
</dbReference>
<dbReference type="AlphaFoldDB" id="A0A2K3LM24"/>
<comment type="caution">
    <text evidence="2">The sequence shown here is derived from an EMBL/GenBank/DDBJ whole genome shotgun (WGS) entry which is preliminary data.</text>
</comment>
<name>A0A2K3LM24_TRIPR</name>
<dbReference type="Proteomes" id="UP000236291">
    <property type="component" value="Unassembled WGS sequence"/>
</dbReference>
<reference evidence="2 3" key="2">
    <citation type="journal article" date="2017" name="Front. Plant Sci.">
        <title>Gene Classification and Mining of Molecular Markers Useful in Red Clover (Trifolium pratense) Breeding.</title>
        <authorList>
            <person name="Istvanek J."/>
            <person name="Dluhosova J."/>
            <person name="Dluhos P."/>
            <person name="Patkova L."/>
            <person name="Nedelnik J."/>
            <person name="Repkova J."/>
        </authorList>
    </citation>
    <scope>NUCLEOTIDE SEQUENCE [LARGE SCALE GENOMIC DNA]</scope>
    <source>
        <strain evidence="3">cv. Tatra</strain>
        <tissue evidence="2">Young leaves</tissue>
    </source>
</reference>
<feature type="domain" description="Reverse transcriptase" evidence="1">
    <location>
        <begin position="3"/>
        <end position="136"/>
    </location>
</feature>
<sequence>MHPLIASNQSAFIKGRNLVDGVLVVNEVVDLAKRIGKECLIFKVDFEKAYDSVDWGFLEYMLRSPTGEVNIQRGLKQGVPLAPLLFLLVAEGFGGAMRRAGDLNLFKGYTIGRGGPIISHLQYADDTLCIGEASVDNLWTLKAILRGFELASGLKRQDSFKYLDLPVGENPRRVSTWDPLVEMIRRRLNSWGNKHISLGGRWRLLQRNDTALWKEVLMAKYGTHILQDVSWPNGTSPSFASLWWKDIRDLEVCVESKNWLADTIVRRLGNGLSTRLSALEMCWRLGRVRDVVGSCFGDDLFSNGRKKVLFICSTLLKTCLFPMRMTSGVGKYPEGSFTVKTAYEALLREIVSGTLL</sequence>
<feature type="non-terminal residue" evidence="2">
    <location>
        <position position="356"/>
    </location>
</feature>
<dbReference type="InterPro" id="IPR000477">
    <property type="entry name" value="RT_dom"/>
</dbReference>
<evidence type="ECO:0000259" key="1">
    <source>
        <dbReference type="Pfam" id="PF00078"/>
    </source>
</evidence>